<feature type="domain" description="NarX-like N-terminal" evidence="5">
    <location>
        <begin position="107"/>
        <end position="184"/>
    </location>
</feature>
<proteinExistence type="predicted"/>
<comment type="caution">
    <text evidence="6">The sequence shown here is derived from an EMBL/GenBank/DDBJ whole genome shotgun (WGS) entry which is preliminary data.</text>
</comment>
<dbReference type="Pfam" id="PF13675">
    <property type="entry name" value="PilJ"/>
    <property type="match status" value="1"/>
</dbReference>
<organism evidence="6 7">
    <name type="scientific">Candidatus Electrothrix aarhusensis</name>
    <dbReference type="NCBI Taxonomy" id="1859131"/>
    <lineage>
        <taxon>Bacteria</taxon>
        <taxon>Pseudomonadati</taxon>
        <taxon>Thermodesulfobacteriota</taxon>
        <taxon>Desulfobulbia</taxon>
        <taxon>Desulfobulbales</taxon>
        <taxon>Desulfobulbaceae</taxon>
        <taxon>Candidatus Electrothrix</taxon>
    </lineage>
</organism>
<evidence type="ECO:0000313" key="6">
    <source>
        <dbReference type="EMBL" id="RWX46195.1"/>
    </source>
</evidence>
<evidence type="ECO:0000256" key="3">
    <source>
        <dbReference type="ARBA" id="ARBA00022989"/>
    </source>
</evidence>
<dbReference type="EMBL" id="MTKO01000068">
    <property type="protein sequence ID" value="RWX46195.1"/>
    <property type="molecule type" value="Genomic_DNA"/>
</dbReference>
<evidence type="ECO:0000259" key="5">
    <source>
        <dbReference type="Pfam" id="PF13675"/>
    </source>
</evidence>
<dbReference type="Proteomes" id="UP000287853">
    <property type="component" value="Unassembled WGS sequence"/>
</dbReference>
<gene>
    <name evidence="6" type="ORF">H206_00367</name>
</gene>
<evidence type="ECO:0000256" key="4">
    <source>
        <dbReference type="ARBA" id="ARBA00023136"/>
    </source>
</evidence>
<accession>A0A444IZV6</accession>
<evidence type="ECO:0000256" key="2">
    <source>
        <dbReference type="ARBA" id="ARBA00022692"/>
    </source>
</evidence>
<dbReference type="AlphaFoldDB" id="A0A444IZV6"/>
<name>A0A444IZV6_9BACT</name>
<keyword evidence="7" id="KW-1185">Reference proteome</keyword>
<keyword evidence="2" id="KW-0812">Transmembrane</keyword>
<sequence>MLSQRIAKAYFYLGNDVSTKETQLQLKMAIERFKNNHAILKAKVQDSETKDLLTSVEGTFSEYQALVNKPYNQENAARVLELSGILLEVCHSVVLNLEDQSGANIDHIVNISGKQRMLSQRVSKFYIAYQAGFRDENTVHKLNNAVEEFESGLKKLMNEGRNNGEIDSLLAKIKKDWERISPYFLKVREGGLLLMVLTTTDDITRLSDRVTALYVKKIAAAK</sequence>
<comment type="subcellular location">
    <subcellularLocation>
        <location evidence="1">Membrane</location>
        <topology evidence="1">Multi-pass membrane protein</topology>
    </subcellularLocation>
</comment>
<dbReference type="InterPro" id="IPR029095">
    <property type="entry name" value="NarX-like_N"/>
</dbReference>
<dbReference type="GO" id="GO:0016020">
    <property type="term" value="C:membrane"/>
    <property type="evidence" value="ECO:0007669"/>
    <property type="project" value="UniProtKB-SubCell"/>
</dbReference>
<keyword evidence="4" id="KW-0472">Membrane</keyword>
<protein>
    <submittedName>
        <fullName evidence="6">Type IV pili methyl-accepting chemotaxis transducer N-term</fullName>
    </submittedName>
</protein>
<evidence type="ECO:0000313" key="7">
    <source>
        <dbReference type="Proteomes" id="UP000287853"/>
    </source>
</evidence>
<keyword evidence="3" id="KW-1133">Transmembrane helix</keyword>
<evidence type="ECO:0000256" key="1">
    <source>
        <dbReference type="ARBA" id="ARBA00004141"/>
    </source>
</evidence>
<reference evidence="6 7" key="1">
    <citation type="submission" date="2017-01" db="EMBL/GenBank/DDBJ databases">
        <title>The cable genome- insights into the physiology and evolution of filamentous bacteria capable of sulfide oxidation via long distance electron transfer.</title>
        <authorList>
            <person name="Schreiber L."/>
            <person name="Bjerg J.T."/>
            <person name="Boggild A."/>
            <person name="Van De Vossenberg J."/>
            <person name="Meysman F."/>
            <person name="Nielsen L.P."/>
            <person name="Schramm A."/>
            <person name="Kjeldsen K.U."/>
        </authorList>
    </citation>
    <scope>NUCLEOTIDE SEQUENCE [LARGE SCALE GENOMIC DNA]</scope>
    <source>
        <strain evidence="6">MCF</strain>
    </source>
</reference>